<gene>
    <name evidence="3" type="ORF">RUM44_012926</name>
</gene>
<sequence length="180" mass="20012">MDLSSQESSGELQGDSTNTKASSGNGLVNCSVTIFSSENNRVIGFISEWINAYKFMKKNQEKMYLYLILSVTSGLLLVLAIVIARLLVQKYRTVREVKFHSSTIHHAFGNENSEIDADIDLATTTAAVIPNISSMDTSTYQSSPNPATDIINFSKTRIERDNISAPRSFNRYGNSQYYFG</sequence>
<name>A0ABR1BGV8_POLSC</name>
<dbReference type="Proteomes" id="UP001359485">
    <property type="component" value="Unassembled WGS sequence"/>
</dbReference>
<evidence type="ECO:0000256" key="1">
    <source>
        <dbReference type="SAM" id="MobiDB-lite"/>
    </source>
</evidence>
<evidence type="ECO:0000256" key="2">
    <source>
        <dbReference type="SAM" id="Phobius"/>
    </source>
</evidence>
<comment type="caution">
    <text evidence="3">The sequence shown here is derived from an EMBL/GenBank/DDBJ whole genome shotgun (WGS) entry which is preliminary data.</text>
</comment>
<dbReference type="EMBL" id="JAWJWF010000001">
    <property type="protein sequence ID" value="KAK6641217.1"/>
    <property type="molecule type" value="Genomic_DNA"/>
</dbReference>
<keyword evidence="2" id="KW-1133">Transmembrane helix</keyword>
<proteinExistence type="predicted"/>
<organism evidence="3 4">
    <name type="scientific">Polyplax serrata</name>
    <name type="common">Common mouse louse</name>
    <dbReference type="NCBI Taxonomy" id="468196"/>
    <lineage>
        <taxon>Eukaryota</taxon>
        <taxon>Metazoa</taxon>
        <taxon>Ecdysozoa</taxon>
        <taxon>Arthropoda</taxon>
        <taxon>Hexapoda</taxon>
        <taxon>Insecta</taxon>
        <taxon>Pterygota</taxon>
        <taxon>Neoptera</taxon>
        <taxon>Paraneoptera</taxon>
        <taxon>Psocodea</taxon>
        <taxon>Troctomorpha</taxon>
        <taxon>Phthiraptera</taxon>
        <taxon>Anoplura</taxon>
        <taxon>Polyplacidae</taxon>
        <taxon>Polyplax</taxon>
    </lineage>
</organism>
<accession>A0ABR1BGV8</accession>
<keyword evidence="2" id="KW-0812">Transmembrane</keyword>
<keyword evidence="2" id="KW-0472">Membrane</keyword>
<reference evidence="3 4" key="1">
    <citation type="submission" date="2023-09" db="EMBL/GenBank/DDBJ databases">
        <title>Genomes of two closely related lineages of the louse Polyplax serrata with different host specificities.</title>
        <authorList>
            <person name="Martinu J."/>
            <person name="Tarabai H."/>
            <person name="Stefka J."/>
            <person name="Hypsa V."/>
        </authorList>
    </citation>
    <scope>NUCLEOTIDE SEQUENCE [LARGE SCALE GENOMIC DNA]</scope>
    <source>
        <strain evidence="3">98ZLc_SE</strain>
    </source>
</reference>
<feature type="region of interest" description="Disordered" evidence="1">
    <location>
        <begin position="1"/>
        <end position="22"/>
    </location>
</feature>
<evidence type="ECO:0000313" key="4">
    <source>
        <dbReference type="Proteomes" id="UP001359485"/>
    </source>
</evidence>
<evidence type="ECO:0000313" key="3">
    <source>
        <dbReference type="EMBL" id="KAK6641217.1"/>
    </source>
</evidence>
<feature type="transmembrane region" description="Helical" evidence="2">
    <location>
        <begin position="63"/>
        <end position="88"/>
    </location>
</feature>
<protein>
    <submittedName>
        <fullName evidence="3">Uncharacterized protein</fullName>
    </submittedName>
</protein>
<keyword evidence="4" id="KW-1185">Reference proteome</keyword>